<evidence type="ECO:0000313" key="1">
    <source>
        <dbReference type="EMBL" id="CAI5451093.1"/>
    </source>
</evidence>
<dbReference type="PANTHER" id="PTHR47753">
    <property type="entry name" value="C-TYPE LECTIN-RELATED"/>
    <property type="match status" value="1"/>
</dbReference>
<accession>A0A9P1IXA9</accession>
<evidence type="ECO:0000313" key="2">
    <source>
        <dbReference type="Proteomes" id="UP001152747"/>
    </source>
</evidence>
<reference evidence="1" key="1">
    <citation type="submission" date="2022-11" db="EMBL/GenBank/DDBJ databases">
        <authorList>
            <person name="Kikuchi T."/>
        </authorList>
    </citation>
    <scope>NUCLEOTIDE SEQUENCE</scope>
    <source>
        <strain evidence="1">PS1010</strain>
    </source>
</reference>
<proteinExistence type="predicted"/>
<dbReference type="InterPro" id="IPR016186">
    <property type="entry name" value="C-type_lectin-like/link_sf"/>
</dbReference>
<dbReference type="SUPFAM" id="SSF56436">
    <property type="entry name" value="C-type lectin-like"/>
    <property type="match status" value="1"/>
</dbReference>
<protein>
    <recommendedName>
        <fullName evidence="3">C-type lectin domain-containing protein</fullName>
    </recommendedName>
</protein>
<sequence length="235" mass="26960">MTRTNVANGDMKTPNIHEVVETNCNTEYCFFAIYEKNGIKYYQFFSDLQNSCTTYPTCLLFESEEYKYSITYQKTDRQCNSGVNYTINYELPTCDSGWNSFVRSNGKTWCYKIITTIQNTYDEAVAVCKNVESTLNGFAHWEEFEEFKNVVKENGISNSIVLGAQQYPVIPKPCSPTFRWLPEVSNNTELVNNSTIIDYNCSGECLQYKPDLGKFDDFNCTKPGDRFSACGKWAV</sequence>
<evidence type="ECO:0008006" key="3">
    <source>
        <dbReference type="Google" id="ProtNLM"/>
    </source>
</evidence>
<dbReference type="Proteomes" id="UP001152747">
    <property type="component" value="Unassembled WGS sequence"/>
</dbReference>
<organism evidence="1 2">
    <name type="scientific">Caenorhabditis angaria</name>
    <dbReference type="NCBI Taxonomy" id="860376"/>
    <lineage>
        <taxon>Eukaryota</taxon>
        <taxon>Metazoa</taxon>
        <taxon>Ecdysozoa</taxon>
        <taxon>Nematoda</taxon>
        <taxon>Chromadorea</taxon>
        <taxon>Rhabditida</taxon>
        <taxon>Rhabditina</taxon>
        <taxon>Rhabditomorpha</taxon>
        <taxon>Rhabditoidea</taxon>
        <taxon>Rhabditidae</taxon>
        <taxon>Peloderinae</taxon>
        <taxon>Caenorhabditis</taxon>
    </lineage>
</organism>
<name>A0A9P1IXA9_9PELO</name>
<gene>
    <name evidence="1" type="ORF">CAMP_LOCUS13730</name>
</gene>
<dbReference type="InterPro" id="IPR016187">
    <property type="entry name" value="CTDL_fold"/>
</dbReference>
<dbReference type="AlphaFoldDB" id="A0A9P1IXA9"/>
<dbReference type="EMBL" id="CANHGI010000005">
    <property type="protein sequence ID" value="CAI5451093.1"/>
    <property type="molecule type" value="Genomic_DNA"/>
</dbReference>
<keyword evidence="2" id="KW-1185">Reference proteome</keyword>
<dbReference type="PANTHER" id="PTHR47753:SF4">
    <property type="entry name" value="C-TYPE LECTIN DOMAIN-CONTAINING PROTEIN"/>
    <property type="match status" value="1"/>
</dbReference>
<dbReference type="Gene3D" id="3.10.100.10">
    <property type="entry name" value="Mannose-Binding Protein A, subunit A"/>
    <property type="match status" value="1"/>
</dbReference>
<comment type="caution">
    <text evidence="1">The sequence shown here is derived from an EMBL/GenBank/DDBJ whole genome shotgun (WGS) entry which is preliminary data.</text>
</comment>